<evidence type="ECO:0000256" key="1">
    <source>
        <dbReference type="SAM" id="MobiDB-lite"/>
    </source>
</evidence>
<evidence type="ECO:0008006" key="5">
    <source>
        <dbReference type="Google" id="ProtNLM"/>
    </source>
</evidence>
<feature type="chain" id="PRO_5046044924" description="LTXXQ motif family protein" evidence="2">
    <location>
        <begin position="22"/>
        <end position="241"/>
    </location>
</feature>
<reference evidence="4" key="1">
    <citation type="journal article" date="2019" name="Int. J. Syst. Evol. Microbiol.">
        <title>The Global Catalogue of Microorganisms (GCM) 10K type strain sequencing project: providing services to taxonomists for standard genome sequencing and annotation.</title>
        <authorList>
            <consortium name="The Broad Institute Genomics Platform"/>
            <consortium name="The Broad Institute Genome Sequencing Center for Infectious Disease"/>
            <person name="Wu L."/>
            <person name="Ma J."/>
        </authorList>
    </citation>
    <scope>NUCLEOTIDE SEQUENCE [LARGE SCALE GENOMIC DNA]</scope>
    <source>
        <strain evidence="4">ICMP 19515</strain>
    </source>
</reference>
<proteinExistence type="predicted"/>
<evidence type="ECO:0000313" key="4">
    <source>
        <dbReference type="Proteomes" id="UP001595648"/>
    </source>
</evidence>
<accession>A0ABV7MT49</accession>
<feature type="signal peptide" evidence="2">
    <location>
        <begin position="1"/>
        <end position="21"/>
    </location>
</feature>
<keyword evidence="4" id="KW-1185">Reference proteome</keyword>
<evidence type="ECO:0000313" key="3">
    <source>
        <dbReference type="EMBL" id="MFC3324409.1"/>
    </source>
</evidence>
<dbReference type="Proteomes" id="UP001595648">
    <property type="component" value="Unassembled WGS sequence"/>
</dbReference>
<feature type="compositionally biased region" description="Gly residues" evidence="1">
    <location>
        <begin position="133"/>
        <end position="143"/>
    </location>
</feature>
<protein>
    <recommendedName>
        <fullName evidence="5">LTXXQ motif family protein</fullName>
    </recommendedName>
</protein>
<comment type="caution">
    <text evidence="3">The sequence shown here is derived from an EMBL/GenBank/DDBJ whole genome shotgun (WGS) entry which is preliminary data.</text>
</comment>
<organism evidence="3 4">
    <name type="scientific">Mesorhizobium cantuariense</name>
    <dbReference type="NCBI Taxonomy" id="1300275"/>
    <lineage>
        <taxon>Bacteria</taxon>
        <taxon>Pseudomonadati</taxon>
        <taxon>Pseudomonadota</taxon>
        <taxon>Alphaproteobacteria</taxon>
        <taxon>Hyphomicrobiales</taxon>
        <taxon>Phyllobacteriaceae</taxon>
        <taxon>Mesorhizobium</taxon>
    </lineage>
</organism>
<evidence type="ECO:0000256" key="2">
    <source>
        <dbReference type="SAM" id="SignalP"/>
    </source>
</evidence>
<feature type="compositionally biased region" description="Low complexity" evidence="1">
    <location>
        <begin position="144"/>
        <end position="157"/>
    </location>
</feature>
<dbReference type="RefSeq" id="WP_378981246.1">
    <property type="nucleotide sequence ID" value="NZ_JBHRVD010000001.1"/>
</dbReference>
<feature type="region of interest" description="Disordered" evidence="1">
    <location>
        <begin position="123"/>
        <end position="160"/>
    </location>
</feature>
<gene>
    <name evidence="3" type="ORF">ACFOJ9_21975</name>
</gene>
<dbReference type="EMBL" id="JBHRVD010000001">
    <property type="protein sequence ID" value="MFC3324409.1"/>
    <property type="molecule type" value="Genomic_DNA"/>
</dbReference>
<feature type="region of interest" description="Disordered" evidence="1">
    <location>
        <begin position="194"/>
        <end position="241"/>
    </location>
</feature>
<keyword evidence="2" id="KW-0732">Signal</keyword>
<sequence length="241" mass="25016">MRSRLLALGLFSVAAIHPVLAAQRDPGAAPGEPPPVMAQQNGAMQDGPDHGPMAGPGPHGPMRHGPQGFGPRGFGPEGFGPRRMGRPPEFMLAARLAALETRVGIRSEQLDAWRDYTSALQAVLTPPRHDRGPGGTGEGGRGPDAGAPEGPGAKPDPFAFQEKLADDVTARAVSAGRLKDAIAELRAKLTPEQLELLASAERPHGPPPGPWGGPPNDAAGPRGLPNDGRQLPPQPGNDEQL</sequence>
<name>A0ABV7MT49_9HYPH</name>
<feature type="region of interest" description="Disordered" evidence="1">
    <location>
        <begin position="24"/>
        <end position="70"/>
    </location>
</feature>